<reference evidence="2" key="1">
    <citation type="journal article" date="2021" name="Genome Biol. Evol.">
        <title>The assembled and annotated genome of the fairy-ring fungus Marasmius oreades.</title>
        <authorList>
            <person name="Hiltunen M."/>
            <person name="Ament-Velasquez S.L."/>
            <person name="Johannesson H."/>
        </authorList>
    </citation>
    <scope>NUCLEOTIDE SEQUENCE</scope>
    <source>
        <strain evidence="2">03SP1</strain>
    </source>
</reference>
<evidence type="ECO:0000313" key="3">
    <source>
        <dbReference type="Proteomes" id="UP001049176"/>
    </source>
</evidence>
<dbReference type="AlphaFoldDB" id="A0A9P7UQH2"/>
<feature type="compositionally biased region" description="Low complexity" evidence="1">
    <location>
        <begin position="57"/>
        <end position="72"/>
    </location>
</feature>
<dbReference type="Proteomes" id="UP001049176">
    <property type="component" value="Chromosome 8"/>
</dbReference>
<feature type="compositionally biased region" description="Low complexity" evidence="1">
    <location>
        <begin position="82"/>
        <end position="105"/>
    </location>
</feature>
<feature type="region of interest" description="Disordered" evidence="1">
    <location>
        <begin position="156"/>
        <end position="179"/>
    </location>
</feature>
<gene>
    <name evidence="2" type="ORF">E1B28_012153</name>
</gene>
<proteinExistence type="predicted"/>
<feature type="region of interest" description="Disordered" evidence="1">
    <location>
        <begin position="284"/>
        <end position="306"/>
    </location>
</feature>
<comment type="caution">
    <text evidence="2">The sequence shown here is derived from an EMBL/GenBank/DDBJ whole genome shotgun (WGS) entry which is preliminary data.</text>
</comment>
<dbReference type="OrthoDB" id="3215907at2759"/>
<evidence type="ECO:0000256" key="1">
    <source>
        <dbReference type="SAM" id="MobiDB-lite"/>
    </source>
</evidence>
<feature type="compositionally biased region" description="Acidic residues" evidence="1">
    <location>
        <begin position="159"/>
        <end position="170"/>
    </location>
</feature>
<dbReference type="GeneID" id="66081228"/>
<accession>A0A9P7UQH2</accession>
<organism evidence="2 3">
    <name type="scientific">Marasmius oreades</name>
    <name type="common">fairy-ring Marasmius</name>
    <dbReference type="NCBI Taxonomy" id="181124"/>
    <lineage>
        <taxon>Eukaryota</taxon>
        <taxon>Fungi</taxon>
        <taxon>Dikarya</taxon>
        <taxon>Basidiomycota</taxon>
        <taxon>Agaricomycotina</taxon>
        <taxon>Agaricomycetes</taxon>
        <taxon>Agaricomycetidae</taxon>
        <taxon>Agaricales</taxon>
        <taxon>Marasmiineae</taxon>
        <taxon>Marasmiaceae</taxon>
        <taxon>Marasmius</taxon>
    </lineage>
</organism>
<feature type="region of interest" description="Disordered" evidence="1">
    <location>
        <begin position="224"/>
        <end position="272"/>
    </location>
</feature>
<protein>
    <submittedName>
        <fullName evidence="2">Uncharacterized protein</fullName>
    </submittedName>
</protein>
<feature type="compositionally biased region" description="Low complexity" evidence="1">
    <location>
        <begin position="239"/>
        <end position="260"/>
    </location>
</feature>
<sequence>MSFCNNTHSSGGLTHAQRNRLIKSTRKLGMVLGETPTVDSDSLGLGFGFGFGLGGSDPSSAPRLSTSSSESYGHGHGHGNQPSLSLARQSSGSSSGSTTNSRPSLSLPPPPITVHPPTSSVPLPMNTNSGGDGMSTPLTPTFVILNRDSPFCPTGTTVEDSDLYETETETPTETQTQTQMTDIRRKKMAKLVRTFGENVPPELVTIGQLGAGLVVDATGGIGSWKSDETKKYGADMKRSSSSTTISDSSSQYSVSVSVATTPPPPASPRSASAFALGRSKSLYTRSKSSSLPHAHQRATSGTSGDRELAFSRLTSGGAGADTSVSPPFLLPVPDRTKHQVHLVVSETHRKGREWSGEWNQRDMQQVVDQLRRLK</sequence>
<dbReference type="RefSeq" id="XP_043004600.1">
    <property type="nucleotide sequence ID" value="XM_043157233.1"/>
</dbReference>
<feature type="compositionally biased region" description="Basic and acidic residues" evidence="1">
    <location>
        <begin position="225"/>
        <end position="238"/>
    </location>
</feature>
<keyword evidence="3" id="KW-1185">Reference proteome</keyword>
<dbReference type="KEGG" id="more:E1B28_012153"/>
<name>A0A9P7UQH2_9AGAR</name>
<feature type="region of interest" description="Disordered" evidence="1">
    <location>
        <begin position="57"/>
        <end position="138"/>
    </location>
</feature>
<evidence type="ECO:0000313" key="2">
    <source>
        <dbReference type="EMBL" id="KAG7088129.1"/>
    </source>
</evidence>
<dbReference type="EMBL" id="CM032188">
    <property type="protein sequence ID" value="KAG7088129.1"/>
    <property type="molecule type" value="Genomic_DNA"/>
</dbReference>